<comment type="caution">
    <text evidence="2">The sequence shown here is derived from an EMBL/GenBank/DDBJ whole genome shotgun (WGS) entry which is preliminary data.</text>
</comment>
<name>A0A7J0BKI3_9BACT</name>
<sequence length="82" mass="8795">MNTLEHIRIGQTPHFGADTGGKTAGLQHGSHSPVKKNEPAFLQGSSEICHLMLLKRTLQSEKTPDGKAPAGARCKDKSALVY</sequence>
<gene>
    <name evidence="2" type="ORF">DSM101010T_25140</name>
</gene>
<dbReference type="EMBL" id="BLVO01000013">
    <property type="protein sequence ID" value="GFM34149.1"/>
    <property type="molecule type" value="Genomic_DNA"/>
</dbReference>
<dbReference type="AlphaFoldDB" id="A0A7J0BKI3"/>
<dbReference type="Proteomes" id="UP000503840">
    <property type="component" value="Unassembled WGS sequence"/>
</dbReference>
<feature type="region of interest" description="Disordered" evidence="1">
    <location>
        <begin position="60"/>
        <end position="82"/>
    </location>
</feature>
<proteinExistence type="predicted"/>
<reference evidence="2 3" key="1">
    <citation type="submission" date="2020-05" db="EMBL/GenBank/DDBJ databases">
        <title>Draft genome sequence of Desulfovibrio sp. strain HN2T.</title>
        <authorList>
            <person name="Ueno A."/>
            <person name="Tamazawa S."/>
            <person name="Tamamura S."/>
            <person name="Murakami T."/>
            <person name="Kiyama T."/>
            <person name="Inomata H."/>
            <person name="Amano Y."/>
            <person name="Miyakawa K."/>
            <person name="Tamaki H."/>
            <person name="Naganuma T."/>
            <person name="Kaneko K."/>
        </authorList>
    </citation>
    <scope>NUCLEOTIDE SEQUENCE [LARGE SCALE GENOMIC DNA]</scope>
    <source>
        <strain evidence="2 3">HN2</strain>
    </source>
</reference>
<protein>
    <submittedName>
        <fullName evidence="2">Uncharacterized protein</fullName>
    </submittedName>
</protein>
<feature type="region of interest" description="Disordered" evidence="1">
    <location>
        <begin position="1"/>
        <end position="38"/>
    </location>
</feature>
<evidence type="ECO:0000313" key="3">
    <source>
        <dbReference type="Proteomes" id="UP000503840"/>
    </source>
</evidence>
<feature type="compositionally biased region" description="Basic and acidic residues" evidence="1">
    <location>
        <begin position="73"/>
        <end position="82"/>
    </location>
</feature>
<accession>A0A7J0BKI3</accession>
<evidence type="ECO:0000313" key="2">
    <source>
        <dbReference type="EMBL" id="GFM34149.1"/>
    </source>
</evidence>
<organism evidence="2 3">
    <name type="scientific">Desulfovibrio subterraneus</name>
    <dbReference type="NCBI Taxonomy" id="2718620"/>
    <lineage>
        <taxon>Bacteria</taxon>
        <taxon>Pseudomonadati</taxon>
        <taxon>Thermodesulfobacteriota</taxon>
        <taxon>Desulfovibrionia</taxon>
        <taxon>Desulfovibrionales</taxon>
        <taxon>Desulfovibrionaceae</taxon>
        <taxon>Desulfovibrio</taxon>
    </lineage>
</organism>
<keyword evidence="3" id="KW-1185">Reference proteome</keyword>
<evidence type="ECO:0000256" key="1">
    <source>
        <dbReference type="SAM" id="MobiDB-lite"/>
    </source>
</evidence>